<keyword evidence="4" id="KW-1185">Reference proteome</keyword>
<keyword evidence="2" id="KW-1133">Transmembrane helix</keyword>
<evidence type="ECO:0000256" key="1">
    <source>
        <dbReference type="SAM" id="MobiDB-lite"/>
    </source>
</evidence>
<dbReference type="Proteomes" id="UP001206925">
    <property type="component" value="Unassembled WGS sequence"/>
</dbReference>
<accession>A0AAD5D1B5</accession>
<organism evidence="3 4">
    <name type="scientific">Ambrosia artemisiifolia</name>
    <name type="common">Common ragweed</name>
    <dbReference type="NCBI Taxonomy" id="4212"/>
    <lineage>
        <taxon>Eukaryota</taxon>
        <taxon>Viridiplantae</taxon>
        <taxon>Streptophyta</taxon>
        <taxon>Embryophyta</taxon>
        <taxon>Tracheophyta</taxon>
        <taxon>Spermatophyta</taxon>
        <taxon>Magnoliopsida</taxon>
        <taxon>eudicotyledons</taxon>
        <taxon>Gunneridae</taxon>
        <taxon>Pentapetalae</taxon>
        <taxon>asterids</taxon>
        <taxon>campanulids</taxon>
        <taxon>Asterales</taxon>
        <taxon>Asteraceae</taxon>
        <taxon>Asteroideae</taxon>
        <taxon>Heliantheae alliance</taxon>
        <taxon>Heliantheae</taxon>
        <taxon>Ambrosia</taxon>
    </lineage>
</organism>
<feature type="region of interest" description="Disordered" evidence="1">
    <location>
        <begin position="1"/>
        <end position="21"/>
    </location>
</feature>
<name>A0AAD5D1B5_AMBAR</name>
<keyword evidence="2" id="KW-0472">Membrane</keyword>
<proteinExistence type="predicted"/>
<dbReference type="EMBL" id="JAMZMK010006058">
    <property type="protein sequence ID" value="KAI7750919.1"/>
    <property type="molecule type" value="Genomic_DNA"/>
</dbReference>
<feature type="transmembrane region" description="Helical" evidence="2">
    <location>
        <begin position="25"/>
        <end position="44"/>
    </location>
</feature>
<protein>
    <submittedName>
        <fullName evidence="3">Uncharacterized protein</fullName>
    </submittedName>
</protein>
<evidence type="ECO:0000313" key="3">
    <source>
        <dbReference type="EMBL" id="KAI7750919.1"/>
    </source>
</evidence>
<reference evidence="3" key="1">
    <citation type="submission" date="2022-06" db="EMBL/GenBank/DDBJ databases">
        <title>Uncovering the hologenomic basis of an extraordinary plant invasion.</title>
        <authorList>
            <person name="Bieker V.C."/>
            <person name="Martin M.D."/>
            <person name="Gilbert T."/>
            <person name="Hodgins K."/>
            <person name="Battlay P."/>
            <person name="Petersen B."/>
            <person name="Wilson J."/>
        </authorList>
    </citation>
    <scope>NUCLEOTIDE SEQUENCE</scope>
    <source>
        <strain evidence="3">AA19_3_7</strain>
        <tissue evidence="3">Leaf</tissue>
    </source>
</reference>
<sequence>MLAPTFSSHSDTHTGHLSHTPGLQLPAQIDGFVMFTLGFTTIIFTREQSKNQKGESVDG</sequence>
<dbReference type="AlphaFoldDB" id="A0AAD5D1B5"/>
<gene>
    <name evidence="3" type="ORF">M8C21_003084</name>
</gene>
<evidence type="ECO:0000313" key="4">
    <source>
        <dbReference type="Proteomes" id="UP001206925"/>
    </source>
</evidence>
<evidence type="ECO:0000256" key="2">
    <source>
        <dbReference type="SAM" id="Phobius"/>
    </source>
</evidence>
<comment type="caution">
    <text evidence="3">The sequence shown here is derived from an EMBL/GenBank/DDBJ whole genome shotgun (WGS) entry which is preliminary data.</text>
</comment>
<keyword evidence="2" id="KW-0812">Transmembrane</keyword>